<feature type="domain" description="SH3b" evidence="5">
    <location>
        <begin position="40"/>
        <end position="102"/>
    </location>
</feature>
<dbReference type="SUPFAM" id="SSF54001">
    <property type="entry name" value="Cysteine proteinases"/>
    <property type="match status" value="1"/>
</dbReference>
<dbReference type="EMBL" id="CYYC01000013">
    <property type="protein sequence ID" value="CUM95898.1"/>
    <property type="molecule type" value="Genomic_DNA"/>
</dbReference>
<dbReference type="GO" id="GO:0006508">
    <property type="term" value="P:proteolysis"/>
    <property type="evidence" value="ECO:0007669"/>
    <property type="project" value="UniProtKB-KW"/>
</dbReference>
<evidence type="ECO:0000313" key="10">
    <source>
        <dbReference type="Proteomes" id="UP000095679"/>
    </source>
</evidence>
<dbReference type="Proteomes" id="UP000095679">
    <property type="component" value="Unassembled WGS sequence"/>
</dbReference>
<feature type="domain" description="NlpC/P60" evidence="6">
    <location>
        <begin position="193"/>
        <end position="321"/>
    </location>
</feature>
<proteinExistence type="inferred from homology"/>
<comment type="similarity">
    <text evidence="1">Belongs to the peptidase C40 family.</text>
</comment>
<evidence type="ECO:0000256" key="2">
    <source>
        <dbReference type="ARBA" id="ARBA00022670"/>
    </source>
</evidence>
<dbReference type="EC" id="3.4.-.-" evidence="7"/>
<name>A0A173T3H0_9FIRM</name>
<keyword evidence="3 7" id="KW-0378">Hydrolase</keyword>
<evidence type="ECO:0000259" key="6">
    <source>
        <dbReference type="PROSITE" id="PS51935"/>
    </source>
</evidence>
<evidence type="ECO:0000313" key="9">
    <source>
        <dbReference type="Proteomes" id="UP000095390"/>
    </source>
</evidence>
<evidence type="ECO:0000256" key="3">
    <source>
        <dbReference type="ARBA" id="ARBA00022801"/>
    </source>
</evidence>
<dbReference type="AlphaFoldDB" id="A0A173T3H0"/>
<dbReference type="PROSITE" id="PS51781">
    <property type="entry name" value="SH3B"/>
    <property type="match status" value="2"/>
</dbReference>
<protein>
    <submittedName>
        <fullName evidence="7">Probable endopeptidase Spr</fullName>
        <ecNumber evidence="7">3.4.-.-</ecNumber>
    </submittedName>
</protein>
<organism evidence="7 9">
    <name type="scientific">Anaerobutyricum hallii</name>
    <dbReference type="NCBI Taxonomy" id="39488"/>
    <lineage>
        <taxon>Bacteria</taxon>
        <taxon>Bacillati</taxon>
        <taxon>Bacillota</taxon>
        <taxon>Clostridia</taxon>
        <taxon>Lachnospirales</taxon>
        <taxon>Lachnospiraceae</taxon>
        <taxon>Anaerobutyricum</taxon>
    </lineage>
</organism>
<dbReference type="Gene3D" id="3.90.1720.10">
    <property type="entry name" value="endopeptidase domain like (from Nostoc punctiforme)"/>
    <property type="match status" value="1"/>
</dbReference>
<evidence type="ECO:0000313" key="8">
    <source>
        <dbReference type="EMBL" id="CUO17156.1"/>
    </source>
</evidence>
<dbReference type="RefSeq" id="WP_022170709.1">
    <property type="nucleotide sequence ID" value="NZ_BLYK01000001.1"/>
</dbReference>
<dbReference type="Pfam" id="PF00877">
    <property type="entry name" value="NLPC_P60"/>
    <property type="match status" value="1"/>
</dbReference>
<dbReference type="PROSITE" id="PS51935">
    <property type="entry name" value="NLPC_P60"/>
    <property type="match status" value="1"/>
</dbReference>
<keyword evidence="4" id="KW-0788">Thiol protease</keyword>
<dbReference type="Pfam" id="PF08239">
    <property type="entry name" value="SH3_3"/>
    <property type="match status" value="2"/>
</dbReference>
<dbReference type="Gene3D" id="2.30.30.40">
    <property type="entry name" value="SH3 Domains"/>
    <property type="match status" value="2"/>
</dbReference>
<dbReference type="InterPro" id="IPR038765">
    <property type="entry name" value="Papain-like_cys_pep_sf"/>
</dbReference>
<evidence type="ECO:0000313" key="7">
    <source>
        <dbReference type="EMBL" id="CUM95898.1"/>
    </source>
</evidence>
<evidence type="ECO:0000256" key="1">
    <source>
        <dbReference type="ARBA" id="ARBA00007074"/>
    </source>
</evidence>
<dbReference type="PANTHER" id="PTHR47053">
    <property type="entry name" value="MUREIN DD-ENDOPEPTIDASE MEPH-RELATED"/>
    <property type="match status" value="1"/>
</dbReference>
<evidence type="ECO:0000256" key="4">
    <source>
        <dbReference type="ARBA" id="ARBA00022807"/>
    </source>
</evidence>
<gene>
    <name evidence="7" type="primary">spr</name>
    <name evidence="8" type="ORF">ERS852450_01302</name>
    <name evidence="7" type="ORF">ERS852578_01330</name>
</gene>
<feature type="domain" description="SH3b" evidence="5">
    <location>
        <begin position="114"/>
        <end position="177"/>
    </location>
</feature>
<dbReference type="EMBL" id="CYZL01000009">
    <property type="protein sequence ID" value="CUO17156.1"/>
    <property type="molecule type" value="Genomic_DNA"/>
</dbReference>
<dbReference type="OrthoDB" id="9808890at2"/>
<dbReference type="SMART" id="SM00287">
    <property type="entry name" value="SH3b"/>
    <property type="match status" value="2"/>
</dbReference>
<reference evidence="9 10" key="1">
    <citation type="submission" date="2015-09" db="EMBL/GenBank/DDBJ databases">
        <authorList>
            <consortium name="Pathogen Informatics"/>
        </authorList>
    </citation>
    <scope>NUCLEOTIDE SEQUENCE [LARGE SCALE GENOMIC DNA]</scope>
    <source>
        <strain evidence="8 10">2789STDY5834835</strain>
        <strain evidence="7 9">2789STDY5834966</strain>
    </source>
</reference>
<dbReference type="InterPro" id="IPR051202">
    <property type="entry name" value="Peptidase_C40"/>
</dbReference>
<keyword evidence="2" id="KW-0645">Protease</keyword>
<dbReference type="InterPro" id="IPR003646">
    <property type="entry name" value="SH3-like_bac-type"/>
</dbReference>
<accession>A0A173T3H0</accession>
<dbReference type="GO" id="GO:0008234">
    <property type="term" value="F:cysteine-type peptidase activity"/>
    <property type="evidence" value="ECO:0007669"/>
    <property type="project" value="UniProtKB-KW"/>
</dbReference>
<dbReference type="InterPro" id="IPR000064">
    <property type="entry name" value="NLP_P60_dom"/>
</dbReference>
<dbReference type="PANTHER" id="PTHR47053:SF1">
    <property type="entry name" value="MUREIN DD-ENDOPEPTIDASE MEPH-RELATED"/>
    <property type="match status" value="1"/>
</dbReference>
<evidence type="ECO:0000259" key="5">
    <source>
        <dbReference type="PROSITE" id="PS51781"/>
    </source>
</evidence>
<dbReference type="Proteomes" id="UP000095390">
    <property type="component" value="Unassembled WGS sequence"/>
</dbReference>
<sequence>MNTNKHSKKVVHLPKFIQKNHTAILFSLLLFLMLPVTFVHAQRLYTTDGVNVRAKPNSSSKVLTSVSAGTSVTKTGRSGNWIAVRVNGIKGYIYKSYLSGSKNTSTATVSKSTSYRAVITASSVNLRAKPSFSSRVKGSLSAGQAVTVCSTNGSWKKVQTSKGKKGYVYGIYVGKSASSSKTTAKKTTTASSSSYRTKAVSYAKRRVGDKYSQSRRDQKGYADCSSLMRDAYKSASGKYIGNTTYEQLELMHSYLYSISSVRQATVGDLVFHQNGSNHVGIYLGNGKVLHASQTAGKVKISTFSSSSRYWDTGCNAAGYCVKH</sequence>